<gene>
    <name evidence="2" type="ORF">CAE01nite_15840</name>
</gene>
<accession>A0A512DBK0</accession>
<protein>
    <submittedName>
        <fullName evidence="2">Uncharacterized protein</fullName>
    </submittedName>
</protein>
<evidence type="ECO:0000313" key="3">
    <source>
        <dbReference type="Proteomes" id="UP000321181"/>
    </source>
</evidence>
<evidence type="ECO:0000313" key="2">
    <source>
        <dbReference type="EMBL" id="GEO33859.1"/>
    </source>
</evidence>
<organism evidence="2 3">
    <name type="scientific">Cellulomonas aerilata</name>
    <dbReference type="NCBI Taxonomy" id="515326"/>
    <lineage>
        <taxon>Bacteria</taxon>
        <taxon>Bacillati</taxon>
        <taxon>Actinomycetota</taxon>
        <taxon>Actinomycetes</taxon>
        <taxon>Micrococcales</taxon>
        <taxon>Cellulomonadaceae</taxon>
        <taxon>Cellulomonas</taxon>
    </lineage>
</organism>
<name>A0A512DBK0_9CELL</name>
<dbReference type="AlphaFoldDB" id="A0A512DBK0"/>
<sequence>MGAGQLLGVDDASRQPVTRERATAVPPPVTVPTTSRPRPPVEHPSRSDRRQPPLTCSGARTPLTSAGTLDVVWTARPPFGPDGP</sequence>
<proteinExistence type="predicted"/>
<feature type="compositionally biased region" description="Basic and acidic residues" evidence="1">
    <location>
        <begin position="39"/>
        <end position="51"/>
    </location>
</feature>
<feature type="region of interest" description="Disordered" evidence="1">
    <location>
        <begin position="1"/>
        <end position="84"/>
    </location>
</feature>
<dbReference type="Proteomes" id="UP000321181">
    <property type="component" value="Unassembled WGS sequence"/>
</dbReference>
<dbReference type="EMBL" id="BJYY01000012">
    <property type="protein sequence ID" value="GEO33859.1"/>
    <property type="molecule type" value="Genomic_DNA"/>
</dbReference>
<comment type="caution">
    <text evidence="2">The sequence shown here is derived from an EMBL/GenBank/DDBJ whole genome shotgun (WGS) entry which is preliminary data.</text>
</comment>
<reference evidence="2 3" key="1">
    <citation type="submission" date="2019-07" db="EMBL/GenBank/DDBJ databases">
        <title>Whole genome shotgun sequence of Cellulomonas aerilata NBRC 106308.</title>
        <authorList>
            <person name="Hosoyama A."/>
            <person name="Uohara A."/>
            <person name="Ohji S."/>
            <person name="Ichikawa N."/>
        </authorList>
    </citation>
    <scope>NUCLEOTIDE SEQUENCE [LARGE SCALE GENOMIC DNA]</scope>
    <source>
        <strain evidence="2 3">NBRC 106308</strain>
    </source>
</reference>
<evidence type="ECO:0000256" key="1">
    <source>
        <dbReference type="SAM" id="MobiDB-lite"/>
    </source>
</evidence>
<feature type="compositionally biased region" description="Basic and acidic residues" evidence="1">
    <location>
        <begin position="11"/>
        <end position="22"/>
    </location>
</feature>
<keyword evidence="3" id="KW-1185">Reference proteome</keyword>